<keyword evidence="1" id="KW-1133">Transmembrane helix</keyword>
<sequence>METNYGQPATTFRVKVENAVFPRAIAKEEEEEEEDFEVYPITPQIEKQKKSNPQYVEVKTSSFQSEQRSNLMASFNLTNREATSHLFYPLGESRKQEAALSPPTIHAASIVGYLRCNEGFLLLPLKSTQDSVSVCRIGFRCYVAVATFTLAVAVAVVVGAK</sequence>
<feature type="transmembrane region" description="Helical" evidence="1">
    <location>
        <begin position="137"/>
        <end position="160"/>
    </location>
</feature>
<keyword evidence="3" id="KW-1185">Reference proteome</keyword>
<gene>
    <name evidence="2" type="ORF">H0235_002380</name>
</gene>
<evidence type="ECO:0000313" key="2">
    <source>
        <dbReference type="EMBL" id="KAF7434189.1"/>
    </source>
</evidence>
<protein>
    <submittedName>
        <fullName evidence="2">Uncharacterized protein</fullName>
    </submittedName>
</protein>
<evidence type="ECO:0000313" key="3">
    <source>
        <dbReference type="Proteomes" id="UP000600918"/>
    </source>
</evidence>
<evidence type="ECO:0000256" key="1">
    <source>
        <dbReference type="SAM" id="Phobius"/>
    </source>
</evidence>
<organism evidence="2 3">
    <name type="scientific">Vespula pensylvanica</name>
    <name type="common">Western yellow jacket</name>
    <name type="synonym">Wasp</name>
    <dbReference type="NCBI Taxonomy" id="30213"/>
    <lineage>
        <taxon>Eukaryota</taxon>
        <taxon>Metazoa</taxon>
        <taxon>Ecdysozoa</taxon>
        <taxon>Arthropoda</taxon>
        <taxon>Hexapoda</taxon>
        <taxon>Insecta</taxon>
        <taxon>Pterygota</taxon>
        <taxon>Neoptera</taxon>
        <taxon>Endopterygota</taxon>
        <taxon>Hymenoptera</taxon>
        <taxon>Apocrita</taxon>
        <taxon>Aculeata</taxon>
        <taxon>Vespoidea</taxon>
        <taxon>Vespidae</taxon>
        <taxon>Vespinae</taxon>
        <taxon>Vespula</taxon>
    </lineage>
</organism>
<proteinExistence type="predicted"/>
<dbReference type="AlphaFoldDB" id="A0A834PAW3"/>
<accession>A0A834PAW3</accession>
<keyword evidence="1" id="KW-0812">Transmembrane</keyword>
<name>A0A834PAW3_VESPE</name>
<dbReference type="Proteomes" id="UP000600918">
    <property type="component" value="Unassembled WGS sequence"/>
</dbReference>
<reference evidence="2" key="1">
    <citation type="journal article" date="2020" name="G3 (Bethesda)">
        <title>High-Quality Assemblies for Three Invasive Social Wasps from the &lt;i&gt;Vespula&lt;/i&gt; Genus.</title>
        <authorList>
            <person name="Harrop T.W.R."/>
            <person name="Guhlin J."/>
            <person name="McLaughlin G.M."/>
            <person name="Permina E."/>
            <person name="Stockwell P."/>
            <person name="Gilligan J."/>
            <person name="Le Lec M.F."/>
            <person name="Gruber M.A.M."/>
            <person name="Quinn O."/>
            <person name="Lovegrove M."/>
            <person name="Duncan E.J."/>
            <person name="Remnant E.J."/>
            <person name="Van Eeckhoven J."/>
            <person name="Graham B."/>
            <person name="Knapp R.A."/>
            <person name="Langford K.W."/>
            <person name="Kronenberg Z."/>
            <person name="Press M.O."/>
            <person name="Eacker S.M."/>
            <person name="Wilson-Rankin E.E."/>
            <person name="Purcell J."/>
            <person name="Lester P.J."/>
            <person name="Dearden P.K."/>
        </authorList>
    </citation>
    <scope>NUCLEOTIDE SEQUENCE</scope>
    <source>
        <strain evidence="2">Volc-1</strain>
    </source>
</reference>
<dbReference type="EMBL" id="JACSDY010000002">
    <property type="protein sequence ID" value="KAF7434189.1"/>
    <property type="molecule type" value="Genomic_DNA"/>
</dbReference>
<keyword evidence="1" id="KW-0472">Membrane</keyword>
<comment type="caution">
    <text evidence="2">The sequence shown here is derived from an EMBL/GenBank/DDBJ whole genome shotgun (WGS) entry which is preliminary data.</text>
</comment>